<gene>
    <name evidence="2" type="ORF">DCC81_06940</name>
</gene>
<comment type="caution">
    <text evidence="2">The sequence shown here is derived from an EMBL/GenBank/DDBJ whole genome shotgun (WGS) entry which is preliminary data.</text>
</comment>
<feature type="chain" id="PRO_5015409216" evidence="1">
    <location>
        <begin position="20"/>
        <end position="125"/>
    </location>
</feature>
<dbReference type="EMBL" id="QCYK01000001">
    <property type="protein sequence ID" value="PUZ29192.1"/>
    <property type="molecule type" value="Genomic_DNA"/>
</dbReference>
<accession>A0A2T7BNF0</accession>
<dbReference type="OrthoDB" id="673101at2"/>
<reference evidence="2 3" key="1">
    <citation type="submission" date="2018-04" db="EMBL/GenBank/DDBJ databases">
        <title>Chitinophaga fuyangensis sp. nov., isolated from soil in a chemical factory.</title>
        <authorList>
            <person name="Chen K."/>
        </authorList>
    </citation>
    <scope>NUCLEOTIDE SEQUENCE [LARGE SCALE GENOMIC DNA]</scope>
    <source>
        <strain evidence="2 3">LY-1</strain>
    </source>
</reference>
<dbReference type="AlphaFoldDB" id="A0A2T7BNF0"/>
<sequence length="125" mass="13810">MKQFFLLLAFVFTAGALHAQGAKAPLQDVSGITASIVSKLTTNLGLTDTQKPRITTLVSNFLTQKAEIAPLQESNPNGYTKKLESMQHGLFNRFKTSLNADQYTKFLALKPPTNDITNVLCKLFY</sequence>
<feature type="signal peptide" evidence="1">
    <location>
        <begin position="1"/>
        <end position="19"/>
    </location>
</feature>
<evidence type="ECO:0000256" key="1">
    <source>
        <dbReference type="SAM" id="SignalP"/>
    </source>
</evidence>
<dbReference type="Proteomes" id="UP000244450">
    <property type="component" value="Unassembled WGS sequence"/>
</dbReference>
<organism evidence="2 3">
    <name type="scientific">Chitinophaga parva</name>
    <dbReference type="NCBI Taxonomy" id="2169414"/>
    <lineage>
        <taxon>Bacteria</taxon>
        <taxon>Pseudomonadati</taxon>
        <taxon>Bacteroidota</taxon>
        <taxon>Chitinophagia</taxon>
        <taxon>Chitinophagales</taxon>
        <taxon>Chitinophagaceae</taxon>
        <taxon>Chitinophaga</taxon>
    </lineage>
</organism>
<name>A0A2T7BNF0_9BACT</name>
<protein>
    <submittedName>
        <fullName evidence="2">Uncharacterized protein</fullName>
    </submittedName>
</protein>
<keyword evidence="1" id="KW-0732">Signal</keyword>
<evidence type="ECO:0000313" key="3">
    <source>
        <dbReference type="Proteomes" id="UP000244450"/>
    </source>
</evidence>
<keyword evidence="3" id="KW-1185">Reference proteome</keyword>
<proteinExistence type="predicted"/>
<dbReference type="RefSeq" id="WP_108685831.1">
    <property type="nucleotide sequence ID" value="NZ_QCYK01000001.1"/>
</dbReference>
<evidence type="ECO:0000313" key="2">
    <source>
        <dbReference type="EMBL" id="PUZ29192.1"/>
    </source>
</evidence>